<proteinExistence type="predicted"/>
<dbReference type="EMBL" id="CXST01000005">
    <property type="protein sequence ID" value="CTQ47215.1"/>
    <property type="molecule type" value="Genomic_DNA"/>
</dbReference>
<dbReference type="GO" id="GO:0004519">
    <property type="term" value="F:endonuclease activity"/>
    <property type="evidence" value="ECO:0007669"/>
    <property type="project" value="UniProtKB-KW"/>
</dbReference>
<accession>A0A0M6YAV8</accession>
<dbReference type="SUPFAM" id="SSF51658">
    <property type="entry name" value="Xylose isomerase-like"/>
    <property type="match status" value="1"/>
</dbReference>
<organism evidence="2 3">
    <name type="scientific">Roseibium aggregatum</name>
    <dbReference type="NCBI Taxonomy" id="187304"/>
    <lineage>
        <taxon>Bacteria</taxon>
        <taxon>Pseudomonadati</taxon>
        <taxon>Pseudomonadota</taxon>
        <taxon>Alphaproteobacteria</taxon>
        <taxon>Hyphomicrobiales</taxon>
        <taxon>Stappiaceae</taxon>
        <taxon>Roseibium</taxon>
    </lineage>
</organism>
<keyword evidence="2" id="KW-0540">Nuclease</keyword>
<feature type="domain" description="Xylose isomerase-like TIM barrel" evidence="1">
    <location>
        <begin position="44"/>
        <end position="256"/>
    </location>
</feature>
<dbReference type="RefSeq" id="WP_055661239.1">
    <property type="nucleotide sequence ID" value="NZ_CXST01000005.1"/>
</dbReference>
<dbReference type="InterPro" id="IPR036237">
    <property type="entry name" value="Xyl_isomerase-like_sf"/>
</dbReference>
<gene>
    <name evidence="2" type="ORF">LAL4801_05677</name>
</gene>
<dbReference type="OrthoDB" id="7245925at2"/>
<dbReference type="Gene3D" id="3.20.20.150">
    <property type="entry name" value="Divalent-metal-dependent TIM barrel enzymes"/>
    <property type="match status" value="1"/>
</dbReference>
<dbReference type="PANTHER" id="PTHR12110:SF53">
    <property type="entry name" value="BLR5974 PROTEIN"/>
    <property type="match status" value="1"/>
</dbReference>
<evidence type="ECO:0000313" key="3">
    <source>
        <dbReference type="Proteomes" id="UP000048926"/>
    </source>
</evidence>
<dbReference type="STRING" id="187304.B0E33_16780"/>
<keyword evidence="3" id="KW-1185">Reference proteome</keyword>
<keyword evidence="2" id="KW-0378">Hydrolase</keyword>
<dbReference type="Proteomes" id="UP000048926">
    <property type="component" value="Unassembled WGS sequence"/>
</dbReference>
<dbReference type="PANTHER" id="PTHR12110">
    <property type="entry name" value="HYDROXYPYRUVATE ISOMERASE"/>
    <property type="match status" value="1"/>
</dbReference>
<dbReference type="Pfam" id="PF01261">
    <property type="entry name" value="AP_endonuc_2"/>
    <property type="match status" value="1"/>
</dbReference>
<dbReference type="InterPro" id="IPR013022">
    <property type="entry name" value="Xyl_isomerase-like_TIM-brl"/>
</dbReference>
<dbReference type="AlphaFoldDB" id="A0A0M6YAV8"/>
<name>A0A0M6YAV8_9HYPH</name>
<keyword evidence="2" id="KW-0255">Endonuclease</keyword>
<reference evidence="3" key="1">
    <citation type="submission" date="2015-07" db="EMBL/GenBank/DDBJ databases">
        <authorList>
            <person name="Rodrigo-Torres Lidia"/>
            <person name="Arahal R.David."/>
        </authorList>
    </citation>
    <scope>NUCLEOTIDE SEQUENCE [LARGE SCALE GENOMIC DNA]</scope>
    <source>
        <strain evidence="3">CECT 4801</strain>
    </source>
</reference>
<sequence>MTDLPILGAALTVDALETHRKLMLDKPRDLELQDFWPAEVLNGDWKPIVEKARKLLDGHQGRVGIHGPFFGFTVDSMDVDVREIVRKRLLQGLEVCEALGGTHMVVHSPYTTWDFNNLDNYENARQRKIELCHLTMSDAVKRAEEIGCELVIENIEDKDPYARIELAESFGSQAVKVSIDTGHAHYAHGTTGAPPVDYYVRAAGNRLRHIHLQDADGYADRHWTLGQGTINWHSVFGALSKLESDPRLIIELRDHSGLPASIANMAALGLAQ</sequence>
<evidence type="ECO:0000313" key="2">
    <source>
        <dbReference type="EMBL" id="CTQ47215.1"/>
    </source>
</evidence>
<evidence type="ECO:0000259" key="1">
    <source>
        <dbReference type="Pfam" id="PF01261"/>
    </source>
</evidence>
<dbReference type="InterPro" id="IPR050312">
    <property type="entry name" value="IolE/XylAMocC-like"/>
</dbReference>
<protein>
    <submittedName>
        <fullName evidence="2">Endonuclease IV</fullName>
    </submittedName>
</protein>